<proteinExistence type="predicted"/>
<dbReference type="EMBL" id="KI279088">
    <property type="protein sequence ID" value="ESA18578.1"/>
    <property type="molecule type" value="Genomic_DNA"/>
</dbReference>
<protein>
    <submittedName>
        <fullName evidence="1">Uncharacterized protein</fullName>
    </submittedName>
</protein>
<accession>U9UJ56</accession>
<reference evidence="1" key="1">
    <citation type="submission" date="2013-07" db="EMBL/GenBank/DDBJ databases">
        <title>The genome of an arbuscular mycorrhizal fungus provides insights into the evolution of the oldest plant symbiosis.</title>
        <authorList>
            <consortium name="DOE Joint Genome Institute"/>
            <person name="Tisserant E."/>
            <person name="Malbreil M."/>
            <person name="Kuo A."/>
            <person name="Kohler A."/>
            <person name="Symeonidi A."/>
            <person name="Balestrini R."/>
            <person name="Charron P."/>
            <person name="Duensing N."/>
            <person name="Frei-dit-Frey N."/>
            <person name="Gianinazzi-Pearson V."/>
            <person name="Gilbert B."/>
            <person name="Handa Y."/>
            <person name="Hijri M."/>
            <person name="Kaul R."/>
            <person name="Kawaguchi M."/>
            <person name="Krajinski F."/>
            <person name="Lammers P."/>
            <person name="Lapierre D."/>
            <person name="Masclaux F.G."/>
            <person name="Murat C."/>
            <person name="Morin E."/>
            <person name="Ndikumana S."/>
            <person name="Pagni M."/>
            <person name="Petitpierre D."/>
            <person name="Requena N."/>
            <person name="Rosikiewicz P."/>
            <person name="Riley R."/>
            <person name="Saito K."/>
            <person name="San Clemente H."/>
            <person name="Shapiro H."/>
            <person name="van Tuinen D."/>
            <person name="Becard G."/>
            <person name="Bonfante P."/>
            <person name="Paszkowski U."/>
            <person name="Shachar-Hill Y."/>
            <person name="Young J.P."/>
            <person name="Sanders I.R."/>
            <person name="Henrissat B."/>
            <person name="Rensing S.A."/>
            <person name="Grigoriev I.V."/>
            <person name="Corradi N."/>
            <person name="Roux C."/>
            <person name="Martin F."/>
        </authorList>
    </citation>
    <scope>NUCLEOTIDE SEQUENCE</scope>
    <source>
        <strain evidence="1">DAOM 197198</strain>
    </source>
</reference>
<name>U9UJ56_RHIID</name>
<organism evidence="1">
    <name type="scientific">Rhizophagus irregularis (strain DAOM 181602 / DAOM 197198 / MUCL 43194)</name>
    <name type="common">Arbuscular mycorrhizal fungus</name>
    <name type="synonym">Glomus intraradices</name>
    <dbReference type="NCBI Taxonomy" id="747089"/>
    <lineage>
        <taxon>Eukaryota</taxon>
        <taxon>Fungi</taxon>
        <taxon>Fungi incertae sedis</taxon>
        <taxon>Mucoromycota</taxon>
        <taxon>Glomeromycotina</taxon>
        <taxon>Glomeromycetes</taxon>
        <taxon>Glomerales</taxon>
        <taxon>Glomeraceae</taxon>
        <taxon>Rhizophagus</taxon>
    </lineage>
</organism>
<gene>
    <name evidence="1" type="ORF">GLOINDRAFT_20547</name>
</gene>
<evidence type="ECO:0000313" key="1">
    <source>
        <dbReference type="EMBL" id="ESA18578.1"/>
    </source>
</evidence>
<sequence>MAVDTLEKNFYEAADEGSSKYLPGILLLDEFRKKNGRIPIPIPIPIPNRIPSRL</sequence>
<dbReference type="HOGENOM" id="CLU_3051482_0_0_1"/>
<dbReference type="AlphaFoldDB" id="U9UJ56"/>